<evidence type="ECO:0000259" key="18">
    <source>
        <dbReference type="Pfam" id="PF00912"/>
    </source>
</evidence>
<evidence type="ECO:0000313" key="20">
    <source>
        <dbReference type="Proteomes" id="UP000177346"/>
    </source>
</evidence>
<dbReference type="Pfam" id="PF00912">
    <property type="entry name" value="Transgly"/>
    <property type="match status" value="1"/>
</dbReference>
<evidence type="ECO:0000256" key="4">
    <source>
        <dbReference type="ARBA" id="ARBA00022475"/>
    </source>
</evidence>
<keyword evidence="8" id="KW-0808">Transferase</keyword>
<dbReference type="GO" id="GO:0008360">
    <property type="term" value="P:regulation of cell shape"/>
    <property type="evidence" value="ECO:0007669"/>
    <property type="project" value="UniProtKB-KW"/>
</dbReference>
<dbReference type="InterPro" id="IPR001460">
    <property type="entry name" value="PCN-bd_Tpept"/>
</dbReference>
<dbReference type="SUPFAM" id="SSF53955">
    <property type="entry name" value="Lysozyme-like"/>
    <property type="match status" value="1"/>
</dbReference>
<comment type="catalytic activity">
    <reaction evidence="16">
        <text>[GlcNAc-(1-&gt;4)-Mur2Ac(oyl-L-Ala-gamma-D-Glu-L-Lys-D-Ala-D-Ala)](n)-di-trans,octa-cis-undecaprenyl diphosphate + beta-D-GlcNAc-(1-&gt;4)-Mur2Ac(oyl-L-Ala-gamma-D-Glu-L-Lys-D-Ala-D-Ala)-di-trans,octa-cis-undecaprenyl diphosphate = [GlcNAc-(1-&gt;4)-Mur2Ac(oyl-L-Ala-gamma-D-Glu-L-Lys-D-Ala-D-Ala)](n+1)-di-trans,octa-cis-undecaprenyl diphosphate + di-trans,octa-cis-undecaprenyl diphosphate + H(+)</text>
        <dbReference type="Rhea" id="RHEA:23708"/>
        <dbReference type="Rhea" id="RHEA-COMP:9602"/>
        <dbReference type="Rhea" id="RHEA-COMP:9603"/>
        <dbReference type="ChEBI" id="CHEBI:15378"/>
        <dbReference type="ChEBI" id="CHEBI:58405"/>
        <dbReference type="ChEBI" id="CHEBI:60033"/>
        <dbReference type="ChEBI" id="CHEBI:78435"/>
        <dbReference type="EC" id="2.4.99.28"/>
    </reaction>
</comment>
<keyword evidence="9" id="KW-0378">Hydrolase</keyword>
<comment type="catalytic activity">
    <reaction evidence="15">
        <text>Preferential cleavage: (Ac)2-L-Lys-D-Ala-|-D-Ala. Also transpeptidation of peptidyl-alanyl moieties that are N-acyl substituents of D-alanine.</text>
        <dbReference type="EC" id="3.4.16.4"/>
    </reaction>
</comment>
<evidence type="ECO:0000256" key="3">
    <source>
        <dbReference type="ARBA" id="ARBA00007739"/>
    </source>
</evidence>
<keyword evidence="4" id="KW-1003">Cell membrane</keyword>
<keyword evidence="6" id="KW-0645">Protease</keyword>
<evidence type="ECO:0000259" key="17">
    <source>
        <dbReference type="Pfam" id="PF00905"/>
    </source>
</evidence>
<keyword evidence="7" id="KW-0328">Glycosyltransferase</keyword>
<protein>
    <submittedName>
        <fullName evidence="19">Uncharacterized protein</fullName>
    </submittedName>
</protein>
<evidence type="ECO:0000256" key="5">
    <source>
        <dbReference type="ARBA" id="ARBA00022645"/>
    </source>
</evidence>
<dbReference type="Pfam" id="PF00905">
    <property type="entry name" value="Transpeptidase"/>
    <property type="match status" value="1"/>
</dbReference>
<dbReference type="FunFam" id="1.10.3810.10:FF:000001">
    <property type="entry name" value="Penicillin-binding protein 1A"/>
    <property type="match status" value="1"/>
</dbReference>
<dbReference type="InterPro" id="IPR036950">
    <property type="entry name" value="PBP_transglycosylase"/>
</dbReference>
<dbReference type="InterPro" id="IPR023346">
    <property type="entry name" value="Lysozyme-like_dom_sf"/>
</dbReference>
<evidence type="ECO:0000256" key="14">
    <source>
        <dbReference type="ARBA" id="ARBA00023316"/>
    </source>
</evidence>
<evidence type="ECO:0000256" key="6">
    <source>
        <dbReference type="ARBA" id="ARBA00022670"/>
    </source>
</evidence>
<dbReference type="InterPro" id="IPR012338">
    <property type="entry name" value="Beta-lactam/transpept-like"/>
</dbReference>
<dbReference type="Gene3D" id="3.40.710.10">
    <property type="entry name" value="DD-peptidase/beta-lactamase superfamily"/>
    <property type="match status" value="1"/>
</dbReference>
<comment type="similarity">
    <text evidence="3">In the N-terminal section; belongs to the glycosyltransferase 51 family.</text>
</comment>
<evidence type="ECO:0000256" key="8">
    <source>
        <dbReference type="ARBA" id="ARBA00022679"/>
    </source>
</evidence>
<dbReference type="GO" id="GO:0009252">
    <property type="term" value="P:peptidoglycan biosynthetic process"/>
    <property type="evidence" value="ECO:0007669"/>
    <property type="project" value="UniProtKB-KW"/>
</dbReference>
<keyword evidence="11" id="KW-0573">Peptidoglycan synthesis</keyword>
<keyword evidence="13" id="KW-0511">Multifunctional enzyme</keyword>
<keyword evidence="10" id="KW-0133">Cell shape</keyword>
<evidence type="ECO:0000256" key="9">
    <source>
        <dbReference type="ARBA" id="ARBA00022801"/>
    </source>
</evidence>
<evidence type="ECO:0000256" key="7">
    <source>
        <dbReference type="ARBA" id="ARBA00022676"/>
    </source>
</evidence>
<feature type="domain" description="Glycosyl transferase family 51" evidence="18">
    <location>
        <begin position="75"/>
        <end position="245"/>
    </location>
</feature>
<evidence type="ECO:0000256" key="11">
    <source>
        <dbReference type="ARBA" id="ARBA00022984"/>
    </source>
</evidence>
<keyword evidence="12" id="KW-0472">Membrane</keyword>
<evidence type="ECO:0000256" key="15">
    <source>
        <dbReference type="ARBA" id="ARBA00034000"/>
    </source>
</evidence>
<dbReference type="GO" id="GO:0071555">
    <property type="term" value="P:cell wall organization"/>
    <property type="evidence" value="ECO:0007669"/>
    <property type="project" value="UniProtKB-KW"/>
</dbReference>
<comment type="similarity">
    <text evidence="2">In the C-terminal section; belongs to the transpeptidase family.</text>
</comment>
<accession>A0A1F5XI65</accession>
<dbReference type="PANTHER" id="PTHR32282">
    <property type="entry name" value="BINDING PROTEIN TRANSPEPTIDASE, PUTATIVE-RELATED"/>
    <property type="match status" value="1"/>
</dbReference>
<evidence type="ECO:0000256" key="13">
    <source>
        <dbReference type="ARBA" id="ARBA00023268"/>
    </source>
</evidence>
<dbReference type="Proteomes" id="UP000177346">
    <property type="component" value="Unassembled WGS sequence"/>
</dbReference>
<proteinExistence type="inferred from homology"/>
<organism evidence="19 20">
    <name type="scientific">Candidatus Giovannonibacteria bacterium RIFCSPLOWO2_01_FULL_46_32</name>
    <dbReference type="NCBI Taxonomy" id="1798353"/>
    <lineage>
        <taxon>Bacteria</taxon>
        <taxon>Candidatus Giovannoniibacteriota</taxon>
    </lineage>
</organism>
<comment type="subcellular location">
    <subcellularLocation>
        <location evidence="1">Cell membrane</location>
    </subcellularLocation>
</comment>
<dbReference type="InterPro" id="IPR001264">
    <property type="entry name" value="Glyco_trans_51"/>
</dbReference>
<dbReference type="NCBIfam" id="TIGR02074">
    <property type="entry name" value="PBP_1a_fam"/>
    <property type="match status" value="1"/>
</dbReference>
<dbReference type="GO" id="GO:0008955">
    <property type="term" value="F:peptidoglycan glycosyltransferase activity"/>
    <property type="evidence" value="ECO:0007669"/>
    <property type="project" value="UniProtKB-EC"/>
</dbReference>
<dbReference type="GO" id="GO:0006508">
    <property type="term" value="P:proteolysis"/>
    <property type="evidence" value="ECO:0007669"/>
    <property type="project" value="UniProtKB-KW"/>
</dbReference>
<dbReference type="AlphaFoldDB" id="A0A1F5XI65"/>
<name>A0A1F5XI65_9BACT</name>
<evidence type="ECO:0000313" key="19">
    <source>
        <dbReference type="EMBL" id="OGF87496.1"/>
    </source>
</evidence>
<dbReference type="SUPFAM" id="SSF56601">
    <property type="entry name" value="beta-lactamase/transpeptidase-like"/>
    <property type="match status" value="1"/>
</dbReference>
<dbReference type="GO" id="GO:0005886">
    <property type="term" value="C:plasma membrane"/>
    <property type="evidence" value="ECO:0007669"/>
    <property type="project" value="UniProtKB-SubCell"/>
</dbReference>
<reference evidence="19 20" key="1">
    <citation type="journal article" date="2016" name="Nat. Commun.">
        <title>Thousands of microbial genomes shed light on interconnected biogeochemical processes in an aquifer system.</title>
        <authorList>
            <person name="Anantharaman K."/>
            <person name="Brown C.T."/>
            <person name="Hug L.A."/>
            <person name="Sharon I."/>
            <person name="Castelle C.J."/>
            <person name="Probst A.J."/>
            <person name="Thomas B.C."/>
            <person name="Singh A."/>
            <person name="Wilkins M.J."/>
            <person name="Karaoz U."/>
            <person name="Brodie E.L."/>
            <person name="Williams K.H."/>
            <person name="Hubbard S.S."/>
            <person name="Banfield J.F."/>
        </authorList>
    </citation>
    <scope>NUCLEOTIDE SEQUENCE [LARGE SCALE GENOMIC DNA]</scope>
</reference>
<comment type="caution">
    <text evidence="19">The sequence shown here is derived from an EMBL/GenBank/DDBJ whole genome shotgun (WGS) entry which is preliminary data.</text>
</comment>
<evidence type="ECO:0000256" key="2">
    <source>
        <dbReference type="ARBA" id="ARBA00007090"/>
    </source>
</evidence>
<dbReference type="GO" id="GO:0009002">
    <property type="term" value="F:serine-type D-Ala-D-Ala carboxypeptidase activity"/>
    <property type="evidence" value="ECO:0007669"/>
    <property type="project" value="UniProtKB-EC"/>
</dbReference>
<dbReference type="Gene3D" id="1.10.3810.10">
    <property type="entry name" value="Biosynthetic peptidoglycan transglycosylase-like"/>
    <property type="match status" value="1"/>
</dbReference>
<dbReference type="PANTHER" id="PTHR32282:SF11">
    <property type="entry name" value="PENICILLIN-BINDING PROTEIN 1B"/>
    <property type="match status" value="1"/>
</dbReference>
<evidence type="ECO:0000256" key="10">
    <source>
        <dbReference type="ARBA" id="ARBA00022960"/>
    </source>
</evidence>
<dbReference type="GO" id="GO:0008658">
    <property type="term" value="F:penicillin binding"/>
    <property type="evidence" value="ECO:0007669"/>
    <property type="project" value="InterPro"/>
</dbReference>
<feature type="domain" description="Penicillin-binding protein transpeptidase" evidence="17">
    <location>
        <begin position="336"/>
        <end position="620"/>
    </location>
</feature>
<keyword evidence="5" id="KW-0121">Carboxypeptidase</keyword>
<dbReference type="EMBL" id="MFIF01000005">
    <property type="protein sequence ID" value="OGF87496.1"/>
    <property type="molecule type" value="Genomic_DNA"/>
</dbReference>
<dbReference type="InterPro" id="IPR050396">
    <property type="entry name" value="Glycosyltr_51/Transpeptidase"/>
</dbReference>
<evidence type="ECO:0000256" key="1">
    <source>
        <dbReference type="ARBA" id="ARBA00004236"/>
    </source>
</evidence>
<evidence type="ECO:0000256" key="16">
    <source>
        <dbReference type="ARBA" id="ARBA00049902"/>
    </source>
</evidence>
<sequence length="836" mass="93719">MIIFPLYHNRKKSSIISRMKRFLLRLAVSGVLLAGALLFFAASVNLPDLNGFEERRVAQSTKIYDRTGEVLLYDVHGEEKRTVIPFSEMPRHAKNATIAIEDDSFYQHFGFRPFAFLRAVFINILRGSFEQGGSTITQQLAKTTLLTPEKTIFRKIKEIIISFKIEAKYSKDEILNFYLNQIPYGNGAYGVEAAAETFFGKHAKDLTIKEAAYLASLPKAPSYYSPYGKHRDELDSRAAFVLERMRKLGFLSEEEYNKAKNEAVKFSPARTQGIIAPHFVIEVREELNKKFGEDAVEKAGFKVTTALDADLQSKAEEVINKYAEENEKNFNAKNESAVVIDPKTGDILAMVGSRNYFDIERDGNFNVATAHRQPGSALKPFIYATAFKKGFAPETALFDLPTEFNPLCTPDGKPTAGVEEDKCYHPQNFDNKFRGPVSLREALAQSLNVPSVKTLYLAGLEESLSTARDFGITSLNDPQRYGLTLVLGGGEVSLLELTSAYSVFANDGVRNPHKYILKIEDAEEKIIYEAGPEPREVIENNIARAINDILSDNKARAPSFGEFSALYFPNKKIAAKTGTTNDYRDAWVIGYAPDVVVGAWAGNNDNSPMEKKVAGFIVAPWWHEIMEYAASKFPPSEFVSPDPFLQNVSDPKPYARGEWRGGKEFVIDKISCGLATEYTPKEFLERKVVREIRSILYWTNAGSPQLKNWEDPIRKWAAASGLADQDGSVIPKTYDSVHVPQNFPRISEVQLSPQKSAYSRSDLIVLRPATEGKYHIEQADYFAGDEYLGSIKRPPFEFVLNLSKIKSESSFMSVRVRIYDAVGNTAEQTINIVLKD</sequence>
<gene>
    <name evidence="19" type="ORF">A3B19_02860</name>
</gene>
<keyword evidence="14" id="KW-0961">Cell wall biogenesis/degradation</keyword>
<evidence type="ECO:0000256" key="12">
    <source>
        <dbReference type="ARBA" id="ARBA00023136"/>
    </source>
</evidence>
<dbReference type="GO" id="GO:0030288">
    <property type="term" value="C:outer membrane-bounded periplasmic space"/>
    <property type="evidence" value="ECO:0007669"/>
    <property type="project" value="TreeGrafter"/>
</dbReference>